<protein>
    <submittedName>
        <fullName evidence="1">Uncharacterized protein</fullName>
    </submittedName>
</protein>
<dbReference type="AlphaFoldDB" id="K1Q8V8"/>
<dbReference type="InterPro" id="IPR000488">
    <property type="entry name" value="Death_dom"/>
</dbReference>
<dbReference type="GO" id="GO:0007165">
    <property type="term" value="P:signal transduction"/>
    <property type="evidence" value="ECO:0007669"/>
    <property type="project" value="InterPro"/>
</dbReference>
<name>K1Q8V8_MAGGI</name>
<gene>
    <name evidence="1" type="ORF">CGI_10016451</name>
</gene>
<dbReference type="Gene3D" id="1.10.533.10">
    <property type="entry name" value="Death Domain, Fas"/>
    <property type="match status" value="1"/>
</dbReference>
<proteinExistence type="predicted"/>
<sequence length="484" mass="55470">MAGRVIKVEVDDIREILRRVSPYIVRQWKEVCRELGVPETELLEIETTSYSKKISTLAYRGLCLWFEQMGKLATKEKLISVLKKNGLRRAEEEVENLTIKQLTVRPLSSPRISTRVRSAKRRKSSGDLSLRLRVSQIASQEDVNGYWREKCRDLCESFYTYVADNCEDYVIGLEHALDMSDVVVNDVRRDTVIIASVQCGNLGALESINQMYKSKRLTSLCQAVFINEQVLKSLGIKSLTLDLSIDPDDLEECRDYLLSRKFKESTIFHPTDALAAPRNEEPSIERIPQLSEKQKRRTKDMSGCQSRFILKLEKLKRRYTAFEEHTNEFLRTLQIVLPKGQESISNLAGLIRLHSYLLSSSGVGSGVRTDLVREYLAIVNNIRLYLENFREECDEMLSDSESDDSDSDYSGKIVKCLIENVEDMLQVDHIFEEDTTVLDRKLSSYEQTFCGMLCYIPLLCEKLSTVLYTLPTNTNVQPKPSTCT</sequence>
<reference evidence="1" key="1">
    <citation type="journal article" date="2012" name="Nature">
        <title>The oyster genome reveals stress adaptation and complexity of shell formation.</title>
        <authorList>
            <person name="Zhang G."/>
            <person name="Fang X."/>
            <person name="Guo X."/>
            <person name="Li L."/>
            <person name="Luo R."/>
            <person name="Xu F."/>
            <person name="Yang P."/>
            <person name="Zhang L."/>
            <person name="Wang X."/>
            <person name="Qi H."/>
            <person name="Xiong Z."/>
            <person name="Que H."/>
            <person name="Xie Y."/>
            <person name="Holland P.W."/>
            <person name="Paps J."/>
            <person name="Zhu Y."/>
            <person name="Wu F."/>
            <person name="Chen Y."/>
            <person name="Wang J."/>
            <person name="Peng C."/>
            <person name="Meng J."/>
            <person name="Yang L."/>
            <person name="Liu J."/>
            <person name="Wen B."/>
            <person name="Zhang N."/>
            <person name="Huang Z."/>
            <person name="Zhu Q."/>
            <person name="Feng Y."/>
            <person name="Mount A."/>
            <person name="Hedgecock D."/>
            <person name="Xu Z."/>
            <person name="Liu Y."/>
            <person name="Domazet-Loso T."/>
            <person name="Du Y."/>
            <person name="Sun X."/>
            <person name="Zhang S."/>
            <person name="Liu B."/>
            <person name="Cheng P."/>
            <person name="Jiang X."/>
            <person name="Li J."/>
            <person name="Fan D."/>
            <person name="Wang W."/>
            <person name="Fu W."/>
            <person name="Wang T."/>
            <person name="Wang B."/>
            <person name="Zhang J."/>
            <person name="Peng Z."/>
            <person name="Li Y."/>
            <person name="Li N."/>
            <person name="Wang J."/>
            <person name="Chen M."/>
            <person name="He Y."/>
            <person name="Tan F."/>
            <person name="Song X."/>
            <person name="Zheng Q."/>
            <person name="Huang R."/>
            <person name="Yang H."/>
            <person name="Du X."/>
            <person name="Chen L."/>
            <person name="Yang M."/>
            <person name="Gaffney P.M."/>
            <person name="Wang S."/>
            <person name="Luo L."/>
            <person name="She Z."/>
            <person name="Ming Y."/>
            <person name="Huang W."/>
            <person name="Zhang S."/>
            <person name="Huang B."/>
            <person name="Zhang Y."/>
            <person name="Qu T."/>
            <person name="Ni P."/>
            <person name="Miao G."/>
            <person name="Wang J."/>
            <person name="Wang Q."/>
            <person name="Steinberg C.E."/>
            <person name="Wang H."/>
            <person name="Li N."/>
            <person name="Qian L."/>
            <person name="Zhang G."/>
            <person name="Li Y."/>
            <person name="Yang H."/>
            <person name="Liu X."/>
            <person name="Wang J."/>
            <person name="Yin Y."/>
            <person name="Wang J."/>
        </authorList>
    </citation>
    <scope>NUCLEOTIDE SEQUENCE [LARGE SCALE GENOMIC DNA]</scope>
    <source>
        <strain evidence="1">05x7-T-G4-1.051#20</strain>
    </source>
</reference>
<organism evidence="1">
    <name type="scientific">Magallana gigas</name>
    <name type="common">Pacific oyster</name>
    <name type="synonym">Crassostrea gigas</name>
    <dbReference type="NCBI Taxonomy" id="29159"/>
    <lineage>
        <taxon>Eukaryota</taxon>
        <taxon>Metazoa</taxon>
        <taxon>Spiralia</taxon>
        <taxon>Lophotrochozoa</taxon>
        <taxon>Mollusca</taxon>
        <taxon>Bivalvia</taxon>
        <taxon>Autobranchia</taxon>
        <taxon>Pteriomorphia</taxon>
        <taxon>Ostreida</taxon>
        <taxon>Ostreoidea</taxon>
        <taxon>Ostreidae</taxon>
        <taxon>Magallana</taxon>
    </lineage>
</organism>
<dbReference type="SUPFAM" id="SSF47986">
    <property type="entry name" value="DEATH domain"/>
    <property type="match status" value="1"/>
</dbReference>
<dbReference type="InterPro" id="IPR011029">
    <property type="entry name" value="DEATH-like_dom_sf"/>
</dbReference>
<accession>K1Q8V8</accession>
<dbReference type="PROSITE" id="PS50017">
    <property type="entry name" value="DEATH_DOMAIN"/>
    <property type="match status" value="1"/>
</dbReference>
<dbReference type="Pfam" id="PF00531">
    <property type="entry name" value="Death"/>
    <property type="match status" value="1"/>
</dbReference>
<dbReference type="EMBL" id="JH818015">
    <property type="protein sequence ID" value="EKC33132.1"/>
    <property type="molecule type" value="Genomic_DNA"/>
</dbReference>
<dbReference type="CDD" id="cd01670">
    <property type="entry name" value="Death"/>
    <property type="match status" value="1"/>
</dbReference>
<dbReference type="HOGENOM" id="CLU_564141_0_0_1"/>
<dbReference type="InParanoid" id="K1Q8V8"/>
<evidence type="ECO:0000313" key="1">
    <source>
        <dbReference type="EMBL" id="EKC33132.1"/>
    </source>
</evidence>